<dbReference type="InterPro" id="IPR036182">
    <property type="entry name" value="PCuAC_sf"/>
</dbReference>
<sequence>MNTSKRRSSVFVAMATCGLAASVVLSGCGAGQVSQTATQEPAVNGTSGKAGPIALRNVHISADQTSDYIRPGAEAQLIFVAANDSADVEDKLVSITTDVGTVTLTGGGEVPVNGVLVVGSPDGQETALSAVEPADAAEAQLELTKPITNGLTYDFTFTFENAGETTVAVPVSAGEQPRREEAGAGGSESHSGGGH</sequence>
<proteinExistence type="predicted"/>
<feature type="compositionally biased region" description="Gly residues" evidence="1">
    <location>
        <begin position="183"/>
        <end position="195"/>
    </location>
</feature>
<dbReference type="Proteomes" id="UP000279306">
    <property type="component" value="Chromosome"/>
</dbReference>
<reference evidence="3 4" key="1">
    <citation type="submission" date="2018-12" db="EMBL/GenBank/DDBJ databases">
        <authorList>
            <consortium name="Pathogen Informatics"/>
        </authorList>
    </citation>
    <scope>NUCLEOTIDE SEQUENCE [LARGE SCALE GENOMIC DNA]</scope>
    <source>
        <strain evidence="3 4">NCTC10437</strain>
    </source>
</reference>
<organism evidence="3 4">
    <name type="scientific">Mycolicibacterium aurum</name>
    <name type="common">Mycobacterium aurum</name>
    <dbReference type="NCBI Taxonomy" id="1791"/>
    <lineage>
        <taxon>Bacteria</taxon>
        <taxon>Bacillati</taxon>
        <taxon>Actinomycetota</taxon>
        <taxon>Actinomycetes</taxon>
        <taxon>Mycobacteriales</taxon>
        <taxon>Mycobacteriaceae</taxon>
        <taxon>Mycolicibacterium</taxon>
    </lineage>
</organism>
<feature type="signal peptide" evidence="2">
    <location>
        <begin position="1"/>
        <end position="26"/>
    </location>
</feature>
<dbReference type="AlphaFoldDB" id="A0A448J052"/>
<name>A0A448J052_MYCAU</name>
<feature type="chain" id="PRO_5038830240" evidence="2">
    <location>
        <begin position="27"/>
        <end position="195"/>
    </location>
</feature>
<protein>
    <submittedName>
        <fullName evidence="3">LpqE protein</fullName>
    </submittedName>
</protein>
<dbReference type="PROSITE" id="PS51257">
    <property type="entry name" value="PROKAR_LIPOPROTEIN"/>
    <property type="match status" value="1"/>
</dbReference>
<evidence type="ECO:0000256" key="2">
    <source>
        <dbReference type="SAM" id="SignalP"/>
    </source>
</evidence>
<dbReference type="Pfam" id="PF04314">
    <property type="entry name" value="PCuAC"/>
    <property type="match status" value="1"/>
</dbReference>
<dbReference type="EMBL" id="LR134356">
    <property type="protein sequence ID" value="VEG58079.1"/>
    <property type="molecule type" value="Genomic_DNA"/>
</dbReference>
<evidence type="ECO:0000313" key="4">
    <source>
        <dbReference type="Proteomes" id="UP000279306"/>
    </source>
</evidence>
<dbReference type="Gene3D" id="2.60.40.1890">
    <property type="entry name" value="PCu(A)C copper chaperone"/>
    <property type="match status" value="1"/>
</dbReference>
<keyword evidence="2" id="KW-0732">Signal</keyword>
<dbReference type="STRING" id="1791.GCA_001049355_04388"/>
<evidence type="ECO:0000256" key="1">
    <source>
        <dbReference type="SAM" id="MobiDB-lite"/>
    </source>
</evidence>
<dbReference type="InterPro" id="IPR007410">
    <property type="entry name" value="LpqE-like"/>
</dbReference>
<feature type="region of interest" description="Disordered" evidence="1">
    <location>
        <begin position="172"/>
        <end position="195"/>
    </location>
</feature>
<accession>A0A448J052</accession>
<evidence type="ECO:0000313" key="3">
    <source>
        <dbReference type="EMBL" id="VEG58079.1"/>
    </source>
</evidence>
<keyword evidence="4" id="KW-1185">Reference proteome</keyword>
<gene>
    <name evidence="3" type="ORF">NCTC10437_05101</name>
</gene>
<dbReference type="KEGG" id="mauu:NCTC10437_05101"/>